<dbReference type="Proteomes" id="UP001549077">
    <property type="component" value="Unassembled WGS sequence"/>
</dbReference>
<evidence type="ECO:0000313" key="2">
    <source>
        <dbReference type="Proteomes" id="UP001549077"/>
    </source>
</evidence>
<evidence type="ECO:0000313" key="1">
    <source>
        <dbReference type="EMBL" id="MET3752696.1"/>
    </source>
</evidence>
<gene>
    <name evidence="1" type="ORF">ABID08_000035</name>
</gene>
<keyword evidence="2" id="KW-1185">Reference proteome</keyword>
<sequence length="33" mass="3440">MIGGFGAPLLHIASQASFTFWLNGKLALRHAGG</sequence>
<dbReference type="EMBL" id="JBEPMY010000001">
    <property type="protein sequence ID" value="MET3752696.1"/>
    <property type="molecule type" value="Genomic_DNA"/>
</dbReference>
<accession>A0ABV2M8I0</accession>
<reference evidence="1 2" key="1">
    <citation type="submission" date="2024-06" db="EMBL/GenBank/DDBJ databases">
        <title>Genomic Encyclopedia of Type Strains, Phase IV (KMG-IV): sequencing the most valuable type-strain genomes for metagenomic binning, comparative biology and taxonomic classification.</title>
        <authorList>
            <person name="Goeker M."/>
        </authorList>
    </citation>
    <scope>NUCLEOTIDE SEQUENCE [LARGE SCALE GENOMIC DNA]</scope>
    <source>
        <strain evidence="1 2">DSM 29288</strain>
    </source>
</reference>
<comment type="caution">
    <text evidence="1">The sequence shown here is derived from an EMBL/GenBank/DDBJ whole genome shotgun (WGS) entry which is preliminary data.</text>
</comment>
<organism evidence="1 2">
    <name type="scientific">Rhizobium binae</name>
    <dbReference type="NCBI Taxonomy" id="1138190"/>
    <lineage>
        <taxon>Bacteria</taxon>
        <taxon>Pseudomonadati</taxon>
        <taxon>Pseudomonadota</taxon>
        <taxon>Alphaproteobacteria</taxon>
        <taxon>Hyphomicrobiales</taxon>
        <taxon>Rhizobiaceae</taxon>
        <taxon>Rhizobium/Agrobacterium group</taxon>
        <taxon>Rhizobium</taxon>
    </lineage>
</organism>
<proteinExistence type="predicted"/>
<name>A0ABV2M8I0_9HYPH</name>
<protein>
    <submittedName>
        <fullName evidence="1">Uncharacterized protein</fullName>
    </submittedName>
</protein>